<dbReference type="InterPro" id="IPR016040">
    <property type="entry name" value="NAD(P)-bd_dom"/>
</dbReference>
<accession>X0XLP1</accession>
<feature type="domain" description="NAD(P)-binding" evidence="2">
    <location>
        <begin position="4"/>
        <end position="184"/>
    </location>
</feature>
<name>X0XLP1_9ZZZZ</name>
<evidence type="ECO:0000256" key="1">
    <source>
        <dbReference type="ARBA" id="ARBA00023027"/>
    </source>
</evidence>
<evidence type="ECO:0000313" key="3">
    <source>
        <dbReference type="EMBL" id="GAG37563.1"/>
    </source>
</evidence>
<dbReference type="InterPro" id="IPR036291">
    <property type="entry name" value="NAD(P)-bd_dom_sf"/>
</dbReference>
<evidence type="ECO:0000259" key="2">
    <source>
        <dbReference type="Pfam" id="PF16363"/>
    </source>
</evidence>
<gene>
    <name evidence="3" type="ORF">S01H1_69136</name>
</gene>
<feature type="non-terminal residue" evidence="3">
    <location>
        <position position="184"/>
    </location>
</feature>
<comment type="caution">
    <text evidence="3">The sequence shown here is derived from an EMBL/GenBank/DDBJ whole genome shotgun (WGS) entry which is preliminary data.</text>
</comment>
<proteinExistence type="predicted"/>
<protein>
    <recommendedName>
        <fullName evidence="2">NAD(P)-binding domain-containing protein</fullName>
    </recommendedName>
</protein>
<dbReference type="PANTHER" id="PTHR43574">
    <property type="entry name" value="EPIMERASE-RELATED"/>
    <property type="match status" value="1"/>
</dbReference>
<organism evidence="3">
    <name type="scientific">marine sediment metagenome</name>
    <dbReference type="NCBI Taxonomy" id="412755"/>
    <lineage>
        <taxon>unclassified sequences</taxon>
        <taxon>metagenomes</taxon>
        <taxon>ecological metagenomes</taxon>
    </lineage>
</organism>
<dbReference type="AlphaFoldDB" id="X0XLP1"/>
<dbReference type="EMBL" id="BARS01045879">
    <property type="protein sequence ID" value="GAG37563.1"/>
    <property type="molecule type" value="Genomic_DNA"/>
</dbReference>
<dbReference type="SUPFAM" id="SSF51735">
    <property type="entry name" value="NAD(P)-binding Rossmann-fold domains"/>
    <property type="match status" value="1"/>
</dbReference>
<sequence>MNILITGGAGFIGFHVAKALLERGDNVTIIDNFNDYYDVKLKEARIRELGKHDNLKVIKADISDYNAINNIFKKNKFDKICHLAAQAGVRYSLENPLAYEKSNILGTLVMLEMARKHNIKDFVFASSSSVYGDNEKTPFSEEDNVDNPVSLYAATKKSSELLAYTYHHLYGLNCTGLRFFTVYG</sequence>
<dbReference type="Gene3D" id="3.40.50.720">
    <property type="entry name" value="NAD(P)-binding Rossmann-like Domain"/>
    <property type="match status" value="1"/>
</dbReference>
<dbReference type="Pfam" id="PF16363">
    <property type="entry name" value="GDP_Man_Dehyd"/>
    <property type="match status" value="1"/>
</dbReference>
<keyword evidence="1" id="KW-0520">NAD</keyword>
<reference evidence="3" key="1">
    <citation type="journal article" date="2014" name="Front. Microbiol.">
        <title>High frequency of phylogenetically diverse reductive dehalogenase-homologous genes in deep subseafloor sedimentary metagenomes.</title>
        <authorList>
            <person name="Kawai M."/>
            <person name="Futagami T."/>
            <person name="Toyoda A."/>
            <person name="Takaki Y."/>
            <person name="Nishi S."/>
            <person name="Hori S."/>
            <person name="Arai W."/>
            <person name="Tsubouchi T."/>
            <person name="Morono Y."/>
            <person name="Uchiyama I."/>
            <person name="Ito T."/>
            <person name="Fujiyama A."/>
            <person name="Inagaki F."/>
            <person name="Takami H."/>
        </authorList>
    </citation>
    <scope>NUCLEOTIDE SEQUENCE</scope>
    <source>
        <strain evidence="3">Expedition CK06-06</strain>
    </source>
</reference>